<evidence type="ECO:0000256" key="5">
    <source>
        <dbReference type="ARBA" id="ARBA00023136"/>
    </source>
</evidence>
<dbReference type="AlphaFoldDB" id="A0A7S4Q7Y3"/>
<feature type="transmembrane region" description="Helical" evidence="6">
    <location>
        <begin position="344"/>
        <end position="363"/>
    </location>
</feature>
<evidence type="ECO:0000256" key="4">
    <source>
        <dbReference type="ARBA" id="ARBA00022989"/>
    </source>
</evidence>
<dbReference type="InterPro" id="IPR012435">
    <property type="entry name" value="TMEM144"/>
</dbReference>
<feature type="transmembrane region" description="Helical" evidence="6">
    <location>
        <begin position="266"/>
        <end position="287"/>
    </location>
</feature>
<evidence type="ECO:0000256" key="1">
    <source>
        <dbReference type="ARBA" id="ARBA00004141"/>
    </source>
</evidence>
<sequence length="428" mass="44564">MAQAAPAPSATQPPSPRAPLMAEINPRRHWAVASVVLLVDVALVAATVVLDRTHHIEPPAGGATDASAAIGWLGVVSAIVIFGCYGILIKTPAVVQANVDTMIFTSYYGLATAFVSVLIWAVAGSQDGLTLNGGSFAMGALFGFAWTASQMFAYTGVQILGYAVGPAIWIGITICVSFVWGTLVFGNPVISLPGALLAIALLLVGVCLAAASSRLSDMRQQLAHERELALQLTSVEGIEGVAEAGGNKSAQLQTEGSARGPAGGSVLFGLLNCVGVGIFNGSLMVPMRCFQQGCSSIGIHAYEGNVLAPLAFLPSLALGILAVLPVCFALYFWRTLLAGRLPNFHFSVVALPGFLTGMFWGMGNFNAMFATVYLGQTIGYPLTQCCLILNGLWGILYYKEIRGAQPIGLFICASVVIIAGAALDGMYG</sequence>
<dbReference type="GO" id="GO:0016020">
    <property type="term" value="C:membrane"/>
    <property type="evidence" value="ECO:0007669"/>
    <property type="project" value="UniProtKB-SubCell"/>
</dbReference>
<organism evidence="7">
    <name type="scientific">Alexandrium monilatum</name>
    <dbReference type="NCBI Taxonomy" id="311494"/>
    <lineage>
        <taxon>Eukaryota</taxon>
        <taxon>Sar</taxon>
        <taxon>Alveolata</taxon>
        <taxon>Dinophyceae</taxon>
        <taxon>Gonyaulacales</taxon>
        <taxon>Pyrocystaceae</taxon>
        <taxon>Alexandrium</taxon>
    </lineage>
</organism>
<dbReference type="EMBL" id="HBNR01022308">
    <property type="protein sequence ID" value="CAE4575266.1"/>
    <property type="molecule type" value="Transcribed_RNA"/>
</dbReference>
<dbReference type="PANTHER" id="PTHR16119:SF17">
    <property type="entry name" value="TRANSMEMBRANE PROTEIN 144"/>
    <property type="match status" value="1"/>
</dbReference>
<evidence type="ECO:0000256" key="3">
    <source>
        <dbReference type="ARBA" id="ARBA00022692"/>
    </source>
</evidence>
<feature type="transmembrane region" description="Helical" evidence="6">
    <location>
        <begin position="307"/>
        <end position="332"/>
    </location>
</feature>
<keyword evidence="4 6" id="KW-1133">Transmembrane helix</keyword>
<evidence type="ECO:0008006" key="8">
    <source>
        <dbReference type="Google" id="ProtNLM"/>
    </source>
</evidence>
<feature type="transmembrane region" description="Helical" evidence="6">
    <location>
        <begin position="30"/>
        <end position="50"/>
    </location>
</feature>
<dbReference type="Pfam" id="PF07857">
    <property type="entry name" value="TMEM144"/>
    <property type="match status" value="1"/>
</dbReference>
<dbReference type="GO" id="GO:0015144">
    <property type="term" value="F:carbohydrate transmembrane transporter activity"/>
    <property type="evidence" value="ECO:0007669"/>
    <property type="project" value="InterPro"/>
</dbReference>
<protein>
    <recommendedName>
        <fullName evidence="8">EamA domain-containing protein</fullName>
    </recommendedName>
</protein>
<dbReference type="InterPro" id="IPR010651">
    <property type="entry name" value="Sugar_transport"/>
</dbReference>
<evidence type="ECO:0000256" key="6">
    <source>
        <dbReference type="SAM" id="Phobius"/>
    </source>
</evidence>
<feature type="transmembrane region" description="Helical" evidence="6">
    <location>
        <begin position="159"/>
        <end position="183"/>
    </location>
</feature>
<evidence type="ECO:0000256" key="2">
    <source>
        <dbReference type="ARBA" id="ARBA00005731"/>
    </source>
</evidence>
<feature type="transmembrane region" description="Helical" evidence="6">
    <location>
        <begin position="101"/>
        <end position="123"/>
    </location>
</feature>
<name>A0A7S4Q7Y3_9DINO</name>
<keyword evidence="3 6" id="KW-0812">Transmembrane</keyword>
<feature type="transmembrane region" description="Helical" evidence="6">
    <location>
        <begin position="378"/>
        <end position="398"/>
    </location>
</feature>
<dbReference type="PANTHER" id="PTHR16119">
    <property type="entry name" value="TRANSMEMBRANE PROTEIN 144"/>
    <property type="match status" value="1"/>
</dbReference>
<comment type="similarity">
    <text evidence="2">Belongs to the TMEM144 family.</text>
</comment>
<gene>
    <name evidence="7" type="ORF">AMON00008_LOCUS14885</name>
</gene>
<feature type="transmembrane region" description="Helical" evidence="6">
    <location>
        <begin position="70"/>
        <end position="89"/>
    </location>
</feature>
<keyword evidence="5 6" id="KW-0472">Membrane</keyword>
<reference evidence="7" key="1">
    <citation type="submission" date="2021-01" db="EMBL/GenBank/DDBJ databases">
        <authorList>
            <person name="Corre E."/>
            <person name="Pelletier E."/>
            <person name="Niang G."/>
            <person name="Scheremetjew M."/>
            <person name="Finn R."/>
            <person name="Kale V."/>
            <person name="Holt S."/>
            <person name="Cochrane G."/>
            <person name="Meng A."/>
            <person name="Brown T."/>
            <person name="Cohen L."/>
        </authorList>
    </citation>
    <scope>NUCLEOTIDE SEQUENCE</scope>
    <source>
        <strain evidence="7">CCMP3105</strain>
    </source>
</reference>
<feature type="transmembrane region" description="Helical" evidence="6">
    <location>
        <begin position="407"/>
        <end position="427"/>
    </location>
</feature>
<comment type="subcellular location">
    <subcellularLocation>
        <location evidence="1">Membrane</location>
        <topology evidence="1">Multi-pass membrane protein</topology>
    </subcellularLocation>
</comment>
<proteinExistence type="inferred from homology"/>
<feature type="transmembrane region" description="Helical" evidence="6">
    <location>
        <begin position="189"/>
        <end position="211"/>
    </location>
</feature>
<feature type="transmembrane region" description="Helical" evidence="6">
    <location>
        <begin position="129"/>
        <end position="147"/>
    </location>
</feature>
<accession>A0A7S4Q7Y3</accession>
<evidence type="ECO:0000313" key="7">
    <source>
        <dbReference type="EMBL" id="CAE4575266.1"/>
    </source>
</evidence>